<proteinExistence type="predicted"/>
<reference evidence="5" key="1">
    <citation type="journal article" date="2019" name="Int. J. Syst. Evol. Microbiol.">
        <title>The Global Catalogue of Microorganisms (GCM) 10K type strain sequencing project: providing services to taxonomists for standard genome sequencing and annotation.</title>
        <authorList>
            <consortium name="The Broad Institute Genomics Platform"/>
            <consortium name="The Broad Institute Genome Sequencing Center for Infectious Disease"/>
            <person name="Wu L."/>
            <person name="Ma J."/>
        </authorList>
    </citation>
    <scope>NUCLEOTIDE SEQUENCE [LARGE SCALE GENOMIC DNA]</scope>
    <source>
        <strain evidence="5">KCTC 52344</strain>
    </source>
</reference>
<dbReference type="PANTHER" id="PTHR43420">
    <property type="entry name" value="ACETYLTRANSFERASE"/>
    <property type="match status" value="1"/>
</dbReference>
<dbReference type="Proteomes" id="UP001597510">
    <property type="component" value="Unassembled WGS sequence"/>
</dbReference>
<dbReference type="InterPro" id="IPR050680">
    <property type="entry name" value="YpeA/RimI_acetyltransf"/>
</dbReference>
<feature type="domain" description="N-acetyltransferase" evidence="3">
    <location>
        <begin position="3"/>
        <end position="142"/>
    </location>
</feature>
<dbReference type="InterPro" id="IPR000182">
    <property type="entry name" value="GNAT_dom"/>
</dbReference>
<dbReference type="PROSITE" id="PS51186">
    <property type="entry name" value="GNAT"/>
    <property type="match status" value="1"/>
</dbReference>
<dbReference type="EC" id="2.3.-.-" evidence="4"/>
<evidence type="ECO:0000313" key="4">
    <source>
        <dbReference type="EMBL" id="MFD2520960.1"/>
    </source>
</evidence>
<evidence type="ECO:0000256" key="1">
    <source>
        <dbReference type="ARBA" id="ARBA00022679"/>
    </source>
</evidence>
<accession>A0ABW5J7S4</accession>
<sequence length="148" mass="17055">MTVRITTLQSNDLPALRELYLNVRQATFAWFDTSHYQLADFDTDTIDEFILVAYVGNKLAGFVSAYMPDNFIHHLYVDAIYQKQGVGTALLNAILEKLKFPVRLKCLENNTSAVAFYEKHGFRYVEKGVSMEGIYILFKYEEILVSQH</sequence>
<keyword evidence="1 4" id="KW-0808">Transferase</keyword>
<dbReference type="Pfam" id="PF00583">
    <property type="entry name" value="Acetyltransf_1"/>
    <property type="match status" value="1"/>
</dbReference>
<dbReference type="Gene3D" id="3.40.630.30">
    <property type="match status" value="1"/>
</dbReference>
<evidence type="ECO:0000313" key="5">
    <source>
        <dbReference type="Proteomes" id="UP001597510"/>
    </source>
</evidence>
<gene>
    <name evidence="4" type="ORF">ACFSR2_08705</name>
</gene>
<dbReference type="CDD" id="cd04301">
    <property type="entry name" value="NAT_SF"/>
    <property type="match status" value="1"/>
</dbReference>
<organism evidence="4 5">
    <name type="scientific">Emticicia soli</name>
    <dbReference type="NCBI Taxonomy" id="2027878"/>
    <lineage>
        <taxon>Bacteria</taxon>
        <taxon>Pseudomonadati</taxon>
        <taxon>Bacteroidota</taxon>
        <taxon>Cytophagia</taxon>
        <taxon>Cytophagales</taxon>
        <taxon>Leadbetterellaceae</taxon>
        <taxon>Emticicia</taxon>
    </lineage>
</organism>
<protein>
    <submittedName>
        <fullName evidence="4">GNAT family N-acetyltransferase</fullName>
        <ecNumber evidence="4">2.3.-.-</ecNumber>
    </submittedName>
</protein>
<dbReference type="InterPro" id="IPR016181">
    <property type="entry name" value="Acyl_CoA_acyltransferase"/>
</dbReference>
<dbReference type="EMBL" id="JBHULC010000008">
    <property type="protein sequence ID" value="MFD2520960.1"/>
    <property type="molecule type" value="Genomic_DNA"/>
</dbReference>
<keyword evidence="2 4" id="KW-0012">Acyltransferase</keyword>
<dbReference type="RefSeq" id="WP_340235038.1">
    <property type="nucleotide sequence ID" value="NZ_JBBEWC010000003.1"/>
</dbReference>
<evidence type="ECO:0000259" key="3">
    <source>
        <dbReference type="PROSITE" id="PS51186"/>
    </source>
</evidence>
<comment type="caution">
    <text evidence="4">The sequence shown here is derived from an EMBL/GenBank/DDBJ whole genome shotgun (WGS) entry which is preliminary data.</text>
</comment>
<dbReference type="GO" id="GO:0016746">
    <property type="term" value="F:acyltransferase activity"/>
    <property type="evidence" value="ECO:0007669"/>
    <property type="project" value="UniProtKB-KW"/>
</dbReference>
<name>A0ABW5J7S4_9BACT</name>
<keyword evidence="5" id="KW-1185">Reference proteome</keyword>
<evidence type="ECO:0000256" key="2">
    <source>
        <dbReference type="ARBA" id="ARBA00023315"/>
    </source>
</evidence>
<dbReference type="SUPFAM" id="SSF55729">
    <property type="entry name" value="Acyl-CoA N-acyltransferases (Nat)"/>
    <property type="match status" value="1"/>
</dbReference>